<proteinExistence type="predicted"/>
<organism evidence="3">
    <name type="scientific">Notodromas monacha</name>
    <dbReference type="NCBI Taxonomy" id="399045"/>
    <lineage>
        <taxon>Eukaryota</taxon>
        <taxon>Metazoa</taxon>
        <taxon>Ecdysozoa</taxon>
        <taxon>Arthropoda</taxon>
        <taxon>Crustacea</taxon>
        <taxon>Oligostraca</taxon>
        <taxon>Ostracoda</taxon>
        <taxon>Podocopa</taxon>
        <taxon>Podocopida</taxon>
        <taxon>Cypridocopina</taxon>
        <taxon>Cypridoidea</taxon>
        <taxon>Cyprididae</taxon>
        <taxon>Notodromas</taxon>
    </lineage>
</organism>
<dbReference type="Proteomes" id="UP000678499">
    <property type="component" value="Unassembled WGS sequence"/>
</dbReference>
<feature type="compositionally biased region" description="Basic and acidic residues" evidence="2">
    <location>
        <begin position="406"/>
        <end position="424"/>
    </location>
</feature>
<dbReference type="AlphaFoldDB" id="A0A7R9GCZ7"/>
<evidence type="ECO:0000256" key="2">
    <source>
        <dbReference type="SAM" id="MobiDB-lite"/>
    </source>
</evidence>
<feature type="region of interest" description="Disordered" evidence="2">
    <location>
        <begin position="405"/>
        <end position="461"/>
    </location>
</feature>
<evidence type="ECO:0000313" key="3">
    <source>
        <dbReference type="EMBL" id="CAD7278021.1"/>
    </source>
</evidence>
<evidence type="ECO:0000313" key="4">
    <source>
        <dbReference type="Proteomes" id="UP000678499"/>
    </source>
</evidence>
<keyword evidence="4" id="KW-1185">Reference proteome</keyword>
<protein>
    <submittedName>
        <fullName evidence="3">Uncharacterized protein</fullName>
    </submittedName>
</protein>
<accession>A0A7R9GCZ7</accession>
<name>A0A7R9GCZ7_9CRUS</name>
<sequence length="530" mass="62369">MSAVKTAVTTLSHGNLLDVSQASCTGSISSVVSSTDASSIYGQKRNETSSKHVKWRRGKSAVSRSRQMSGSSDSGSRPARPSSFPQSKNVYGKYNLSPRHSRPRSRLSGSVVSLADSEVDYLKDVLRGSYSLDELYIPSHDLRILERMALRVQMERERELKAEEKRQMWLSQEKLAKEERARQTEEYRRRVADQWRREQMQAAIRKMKIEEREAKLSEKIQQEVDERHQHAMEQVSKLRMSRDRRLRERSLEYVARKMRLESELRRREREEKENKLKKLEESERRIRMAQDCRRRAAELHQRRLAETHRMSREINQAKRSEVVKKTDTVLDSIRHRMFEREQIASRNYQEVVAKKNEHLKLQGEELRRKMLHVSTVRRQLDVGFEAWRKKIEELQASGLEKAQATVEHEMERRVREVRDAESRRKSGQSLNRKRIEVQEAEEEERRRQRLARKEKKADMLKQDKERAIQDSRLIANTTASLRDRLRRSISPDTFDKKAAKANAQLRFVGRPMTASLRQRPSGIKSHILLG</sequence>
<dbReference type="PANTHER" id="PTHR33663:SF2">
    <property type="entry name" value="COILED-COIL DOMAIN-CONTAINING PROTEIN 177"/>
    <property type="match status" value="1"/>
</dbReference>
<dbReference type="EMBL" id="CAJPEX010001088">
    <property type="protein sequence ID" value="CAG0918173.1"/>
    <property type="molecule type" value="Genomic_DNA"/>
</dbReference>
<feature type="compositionally biased region" description="Low complexity" evidence="2">
    <location>
        <begin position="60"/>
        <end position="83"/>
    </location>
</feature>
<keyword evidence="1" id="KW-0175">Coiled coil</keyword>
<dbReference type="InterPro" id="IPR029090">
    <property type="entry name" value="DUF4659"/>
</dbReference>
<gene>
    <name evidence="3" type="ORF">NMOB1V02_LOCUS5736</name>
</gene>
<dbReference type="PANTHER" id="PTHR33663">
    <property type="entry name" value="COILED-COIL DOMAIN-CONTAINING PROTEIN 177"/>
    <property type="match status" value="1"/>
</dbReference>
<feature type="region of interest" description="Disordered" evidence="2">
    <location>
        <begin position="35"/>
        <end position="110"/>
    </location>
</feature>
<reference evidence="3" key="1">
    <citation type="submission" date="2020-11" db="EMBL/GenBank/DDBJ databases">
        <authorList>
            <person name="Tran Van P."/>
        </authorList>
    </citation>
    <scope>NUCLEOTIDE SEQUENCE</scope>
</reference>
<dbReference type="Pfam" id="PF15558">
    <property type="entry name" value="DUF4659"/>
    <property type="match status" value="1"/>
</dbReference>
<dbReference type="EMBL" id="OA883125">
    <property type="protein sequence ID" value="CAD7278021.1"/>
    <property type="molecule type" value="Genomic_DNA"/>
</dbReference>
<feature type="coiled-coil region" evidence="1">
    <location>
        <begin position="260"/>
        <end position="289"/>
    </location>
</feature>
<dbReference type="OrthoDB" id="6378939at2759"/>
<evidence type="ECO:0000256" key="1">
    <source>
        <dbReference type="SAM" id="Coils"/>
    </source>
</evidence>